<dbReference type="Gene3D" id="2.40.100.10">
    <property type="entry name" value="Cyclophilin-like"/>
    <property type="match status" value="1"/>
</dbReference>
<evidence type="ECO:0000256" key="3">
    <source>
        <dbReference type="SAM" id="Phobius"/>
    </source>
</evidence>
<feature type="transmembrane region" description="Helical" evidence="3">
    <location>
        <begin position="40"/>
        <end position="61"/>
    </location>
</feature>
<dbReference type="CDD" id="cd00317">
    <property type="entry name" value="cyclophilin"/>
    <property type="match status" value="1"/>
</dbReference>
<organism evidence="5 6">
    <name type="scientific">Corynebacterium bovis</name>
    <dbReference type="NCBI Taxonomy" id="36808"/>
    <lineage>
        <taxon>Bacteria</taxon>
        <taxon>Bacillati</taxon>
        <taxon>Actinomycetota</taxon>
        <taxon>Actinomycetes</taxon>
        <taxon>Mycobacteriales</taxon>
        <taxon>Corynebacteriaceae</taxon>
        <taxon>Corynebacterium</taxon>
    </lineage>
</organism>
<feature type="domain" description="PPIase cyclophilin-type" evidence="4">
    <location>
        <begin position="142"/>
        <end position="300"/>
    </location>
</feature>
<dbReference type="InterPro" id="IPR044666">
    <property type="entry name" value="Cyclophilin_A-like"/>
</dbReference>
<dbReference type="Proteomes" id="UP000276526">
    <property type="component" value="Unassembled WGS sequence"/>
</dbReference>
<feature type="region of interest" description="Disordered" evidence="2">
    <location>
        <begin position="276"/>
        <end position="302"/>
    </location>
</feature>
<feature type="region of interest" description="Disordered" evidence="2">
    <location>
        <begin position="66"/>
        <end position="97"/>
    </location>
</feature>
<feature type="region of interest" description="Disordered" evidence="2">
    <location>
        <begin position="1"/>
        <end position="21"/>
    </location>
</feature>
<evidence type="ECO:0000256" key="1">
    <source>
        <dbReference type="ARBA" id="ARBA00002388"/>
    </source>
</evidence>
<keyword evidence="5" id="KW-0413">Isomerase</keyword>
<evidence type="ECO:0000313" key="6">
    <source>
        <dbReference type="Proteomes" id="UP000276526"/>
    </source>
</evidence>
<dbReference type="PROSITE" id="PS50072">
    <property type="entry name" value="CSA_PPIASE_2"/>
    <property type="match status" value="1"/>
</dbReference>
<accession>A0A3R8QFX1</accession>
<evidence type="ECO:0000259" key="4">
    <source>
        <dbReference type="PROSITE" id="PS50072"/>
    </source>
</evidence>
<dbReference type="AlphaFoldDB" id="A0A3R8QFX1"/>
<dbReference type="InterPro" id="IPR029000">
    <property type="entry name" value="Cyclophilin-like_dom_sf"/>
</dbReference>
<keyword evidence="3" id="KW-0472">Membrane</keyword>
<sequence>MKGPGPLAETPSDNSRRRDQALSALQKELKARERREKARPLGVVVATLVVIVVLVGGVIYLTTRDGGDSATKASDAAATSTTDPAEDTQAAAMPKAPLTPYGKTVTCDYTNTGDAAKQVSLPNGKDVPTSGTVKVTFDTSQGQIPMTLDRSTSPCTVNAIEHLVKAGYYNDTVCHRIVESDALNILQCGDPTAKGSGGPGFSFADEFPTNGVKPEDAEKPVTYARGTLAMANSGKDTNGSQLFMVSGDSTLPPKYNVFGTIADKGLQTLDTINDQNKDNAAAKGQGGKPTQEVRITKATADA</sequence>
<feature type="compositionally biased region" description="Low complexity" evidence="2">
    <location>
        <begin position="68"/>
        <end position="83"/>
    </location>
</feature>
<name>A0A3R8QFX1_9CORY</name>
<reference evidence="5 6" key="1">
    <citation type="submission" date="2018-01" db="EMBL/GenBank/DDBJ databases">
        <title>Twenty Corynebacterium bovis Genomes.</title>
        <authorList>
            <person name="Gulvik C.A."/>
        </authorList>
    </citation>
    <scope>NUCLEOTIDE SEQUENCE [LARGE SCALE GENOMIC DNA]</scope>
    <source>
        <strain evidence="5 6">F6900</strain>
    </source>
</reference>
<evidence type="ECO:0000256" key="2">
    <source>
        <dbReference type="SAM" id="MobiDB-lite"/>
    </source>
</evidence>
<dbReference type="GO" id="GO:0003755">
    <property type="term" value="F:peptidyl-prolyl cis-trans isomerase activity"/>
    <property type="evidence" value="ECO:0007669"/>
    <property type="project" value="InterPro"/>
</dbReference>
<dbReference type="Pfam" id="PF00160">
    <property type="entry name" value="Pro_isomerase"/>
    <property type="match status" value="1"/>
</dbReference>
<dbReference type="EMBL" id="PQNK01000001">
    <property type="protein sequence ID" value="RRO87996.1"/>
    <property type="molecule type" value="Genomic_DNA"/>
</dbReference>
<keyword evidence="3" id="KW-0812">Transmembrane</keyword>
<gene>
    <name evidence="5" type="ORF">CXF48_01205</name>
</gene>
<dbReference type="InterPro" id="IPR002130">
    <property type="entry name" value="Cyclophilin-type_PPIase_dom"/>
</dbReference>
<dbReference type="SUPFAM" id="SSF50891">
    <property type="entry name" value="Cyclophilin-like"/>
    <property type="match status" value="1"/>
</dbReference>
<evidence type="ECO:0000313" key="5">
    <source>
        <dbReference type="EMBL" id="RRO87996.1"/>
    </source>
</evidence>
<dbReference type="PANTHER" id="PTHR45625">
    <property type="entry name" value="PEPTIDYL-PROLYL CIS-TRANS ISOMERASE-RELATED"/>
    <property type="match status" value="1"/>
</dbReference>
<proteinExistence type="predicted"/>
<comment type="function">
    <text evidence="1">PPIases accelerate the folding of proteins. It catalyzes the cis-trans isomerization of proline imidic peptide bonds in oligopeptides.</text>
</comment>
<keyword evidence="3" id="KW-1133">Transmembrane helix</keyword>
<dbReference type="PANTHER" id="PTHR45625:SF3">
    <property type="entry name" value="PEPTIDYL-PROLYL CIS-TRANS ISOMERASE B-RELATED"/>
    <property type="match status" value="1"/>
</dbReference>
<comment type="caution">
    <text evidence="5">The sequence shown here is derived from an EMBL/GenBank/DDBJ whole genome shotgun (WGS) entry which is preliminary data.</text>
</comment>
<protein>
    <submittedName>
        <fullName evidence="5">Isomerase</fullName>
    </submittedName>
</protein>